<dbReference type="GeneID" id="14890269"/>
<dbReference type="KEGG" id="eiv:EIN_150880"/>
<dbReference type="RefSeq" id="XP_004257982.1">
    <property type="nucleotide sequence ID" value="XM_004257934.1"/>
</dbReference>
<dbReference type="Proteomes" id="UP000014680">
    <property type="component" value="Unassembled WGS sequence"/>
</dbReference>
<evidence type="ECO:0000256" key="1">
    <source>
        <dbReference type="SAM" id="MobiDB-lite"/>
    </source>
</evidence>
<feature type="region of interest" description="Disordered" evidence="1">
    <location>
        <begin position="189"/>
        <end position="213"/>
    </location>
</feature>
<keyword evidence="3" id="KW-1185">Reference proteome</keyword>
<accession>A0A0A1UEG1</accession>
<name>A0A0A1UEG1_ENTIV</name>
<evidence type="ECO:0000313" key="2">
    <source>
        <dbReference type="EMBL" id="ELP91211.1"/>
    </source>
</evidence>
<dbReference type="VEuPathDB" id="AmoebaDB:EIN_150880"/>
<evidence type="ECO:0000313" key="3">
    <source>
        <dbReference type="Proteomes" id="UP000014680"/>
    </source>
</evidence>
<dbReference type="AlphaFoldDB" id="A0A0A1UEG1"/>
<gene>
    <name evidence="2" type="ORF">EIN_150880</name>
</gene>
<reference evidence="2 3" key="1">
    <citation type="submission" date="2012-10" db="EMBL/GenBank/DDBJ databases">
        <authorList>
            <person name="Zafar N."/>
            <person name="Inman J."/>
            <person name="Hall N."/>
            <person name="Lorenzi H."/>
            <person name="Caler E."/>
        </authorList>
    </citation>
    <scope>NUCLEOTIDE SEQUENCE [LARGE SCALE GENOMIC DNA]</scope>
    <source>
        <strain evidence="2 3">IP1</strain>
    </source>
</reference>
<dbReference type="EMBL" id="KB206474">
    <property type="protein sequence ID" value="ELP91211.1"/>
    <property type="molecule type" value="Genomic_DNA"/>
</dbReference>
<protein>
    <submittedName>
        <fullName evidence="2">Uncharacterized protein</fullName>
    </submittedName>
</protein>
<sequence length="224" mass="25766">MAQQQTFCKYGKYKQNIKTKDGYYGWMIINVPLNIIDYVKLENKSLLNVVKSVFTYYPTKNTFDNEEENFKCLVACKRVPGKVTKEEGIEVIDMSLSDIMSSMTHEFVTLDTKFSVDMSNYKISKLNNDKYTISETENIDIENIEKETNAMGVLYIIELDTAVVQDMTHVSSINGSKIAAMRRNGEIEKSDVRRTRLSKNTPPPPTKEPKEIDLSYSATFRYLE</sequence>
<proteinExistence type="predicted"/>
<organism evidence="2 3">
    <name type="scientific">Entamoeba invadens IP1</name>
    <dbReference type="NCBI Taxonomy" id="370355"/>
    <lineage>
        <taxon>Eukaryota</taxon>
        <taxon>Amoebozoa</taxon>
        <taxon>Evosea</taxon>
        <taxon>Archamoebae</taxon>
        <taxon>Mastigamoebida</taxon>
        <taxon>Entamoebidae</taxon>
        <taxon>Entamoeba</taxon>
    </lineage>
</organism>